<evidence type="ECO:0000313" key="5">
    <source>
        <dbReference type="Proteomes" id="UP001519272"/>
    </source>
</evidence>
<dbReference type="InterPro" id="IPR013656">
    <property type="entry name" value="PAS_4"/>
</dbReference>
<dbReference type="SUPFAM" id="SSF58104">
    <property type="entry name" value="Methyl-accepting chemotaxis protein (MCP) signaling domain"/>
    <property type="match status" value="1"/>
</dbReference>
<dbReference type="InterPro" id="IPR004089">
    <property type="entry name" value="MCPsignal_dom"/>
</dbReference>
<dbReference type="InterPro" id="IPR000014">
    <property type="entry name" value="PAS"/>
</dbReference>
<dbReference type="PANTHER" id="PTHR32089:SF112">
    <property type="entry name" value="LYSOZYME-LIKE PROTEIN-RELATED"/>
    <property type="match status" value="1"/>
</dbReference>
<sequence>MDVVTDELVIAAMESNLALIRFDLDRKIVYVNDIFAQTLGYEKEQLYALKHKDLCFPKFVNSSEYEKFWESLLSGQSFQDKIERVSATGESIWLEATYMPVFDANHEHILGVSKIATDITARQNNITSVVTQLQEMADELSKRSDTGVNRNRELLENINKMSEVSSTNMETLHTLQEEAKMIHSIVGTIREIAEQTHLLALNAAIEAAHAGEYGRGFDVVAQEVKKLSGMVQNSITEVKTSTDAITHEIEKISHGISQIEKDIELSQQQVHVAIDDFSQIALNAQKLEEQARAAGSAV</sequence>
<feature type="domain" description="Methyl-accepting transducer" evidence="3">
    <location>
        <begin position="118"/>
        <end position="298"/>
    </location>
</feature>
<accession>A0ABS4FTK9</accession>
<evidence type="ECO:0000256" key="1">
    <source>
        <dbReference type="ARBA" id="ARBA00023224"/>
    </source>
</evidence>
<dbReference type="NCBIfam" id="TIGR00229">
    <property type="entry name" value="sensory_box"/>
    <property type="match status" value="1"/>
</dbReference>
<dbReference type="Pfam" id="PF00015">
    <property type="entry name" value="MCPsignal"/>
    <property type="match status" value="1"/>
</dbReference>
<proteinExistence type="predicted"/>
<dbReference type="PANTHER" id="PTHR32089">
    <property type="entry name" value="METHYL-ACCEPTING CHEMOTAXIS PROTEIN MCPB"/>
    <property type="match status" value="1"/>
</dbReference>
<name>A0ABS4FTK9_9BACL</name>
<dbReference type="CDD" id="cd00130">
    <property type="entry name" value="PAS"/>
    <property type="match status" value="1"/>
</dbReference>
<comment type="caution">
    <text evidence="4">The sequence shown here is derived from an EMBL/GenBank/DDBJ whole genome shotgun (WGS) entry which is preliminary data.</text>
</comment>
<dbReference type="Gene3D" id="3.30.450.20">
    <property type="entry name" value="PAS domain"/>
    <property type="match status" value="1"/>
</dbReference>
<dbReference type="SUPFAM" id="SSF55785">
    <property type="entry name" value="PYP-like sensor domain (PAS domain)"/>
    <property type="match status" value="1"/>
</dbReference>
<dbReference type="Gene3D" id="1.10.287.950">
    <property type="entry name" value="Methyl-accepting chemotaxis protein"/>
    <property type="match status" value="1"/>
</dbReference>
<keyword evidence="1 2" id="KW-0807">Transducer</keyword>
<gene>
    <name evidence="4" type="ORF">J2Z32_002537</name>
</gene>
<dbReference type="Proteomes" id="UP001519272">
    <property type="component" value="Unassembled WGS sequence"/>
</dbReference>
<dbReference type="Pfam" id="PF08448">
    <property type="entry name" value="PAS_4"/>
    <property type="match status" value="1"/>
</dbReference>
<evidence type="ECO:0000259" key="3">
    <source>
        <dbReference type="PROSITE" id="PS50111"/>
    </source>
</evidence>
<dbReference type="PROSITE" id="PS50111">
    <property type="entry name" value="CHEMOTAXIS_TRANSDUC_2"/>
    <property type="match status" value="1"/>
</dbReference>
<dbReference type="RefSeq" id="WP_245251427.1">
    <property type="nucleotide sequence ID" value="NZ_JAGGKG010000011.1"/>
</dbReference>
<organism evidence="4 5">
    <name type="scientific">Paenibacillus turicensis</name>
    <dbReference type="NCBI Taxonomy" id="160487"/>
    <lineage>
        <taxon>Bacteria</taxon>
        <taxon>Bacillati</taxon>
        <taxon>Bacillota</taxon>
        <taxon>Bacilli</taxon>
        <taxon>Bacillales</taxon>
        <taxon>Paenibacillaceae</taxon>
        <taxon>Paenibacillus</taxon>
    </lineage>
</organism>
<dbReference type="SMART" id="SM00283">
    <property type="entry name" value="MA"/>
    <property type="match status" value="1"/>
</dbReference>
<dbReference type="EMBL" id="JAGGKG010000011">
    <property type="protein sequence ID" value="MBP1905889.1"/>
    <property type="molecule type" value="Genomic_DNA"/>
</dbReference>
<reference evidence="4 5" key="1">
    <citation type="submission" date="2021-03" db="EMBL/GenBank/DDBJ databases">
        <title>Genomic Encyclopedia of Type Strains, Phase IV (KMG-IV): sequencing the most valuable type-strain genomes for metagenomic binning, comparative biology and taxonomic classification.</title>
        <authorList>
            <person name="Goeker M."/>
        </authorList>
    </citation>
    <scope>NUCLEOTIDE SEQUENCE [LARGE SCALE GENOMIC DNA]</scope>
    <source>
        <strain evidence="4 5">DSM 14349</strain>
    </source>
</reference>
<protein>
    <submittedName>
        <fullName evidence="4">PAS domain S-box-containing protein</fullName>
    </submittedName>
</protein>
<keyword evidence="5" id="KW-1185">Reference proteome</keyword>
<dbReference type="InterPro" id="IPR035965">
    <property type="entry name" value="PAS-like_dom_sf"/>
</dbReference>
<evidence type="ECO:0000256" key="2">
    <source>
        <dbReference type="PROSITE-ProRule" id="PRU00284"/>
    </source>
</evidence>
<evidence type="ECO:0000313" key="4">
    <source>
        <dbReference type="EMBL" id="MBP1905889.1"/>
    </source>
</evidence>